<proteinExistence type="predicted"/>
<dbReference type="InterPro" id="IPR003593">
    <property type="entry name" value="AAA+_ATPase"/>
</dbReference>
<organism evidence="5 6">
    <name type="scientific">Blattabacterium punctulatus</name>
    <dbReference type="NCBI Taxonomy" id="164514"/>
    <lineage>
        <taxon>Bacteria</taxon>
        <taxon>Pseudomonadati</taxon>
        <taxon>Bacteroidota</taxon>
        <taxon>Flavobacteriia</taxon>
        <taxon>Flavobacteriales</taxon>
        <taxon>Blattabacteriaceae</taxon>
        <taxon>Blattabacterium</taxon>
    </lineage>
</organism>
<gene>
    <name evidence="5" type="primary">lptB</name>
    <name evidence="5" type="ORF">DM808_02945</name>
</gene>
<keyword evidence="1" id="KW-0813">Transport</keyword>
<accession>A0ABN5M317</accession>
<evidence type="ECO:0000259" key="4">
    <source>
        <dbReference type="PROSITE" id="PS50893"/>
    </source>
</evidence>
<evidence type="ECO:0000256" key="2">
    <source>
        <dbReference type="ARBA" id="ARBA00022741"/>
    </source>
</evidence>
<dbReference type="InterPro" id="IPR051120">
    <property type="entry name" value="ABC_AA/LPS_Transport"/>
</dbReference>
<keyword evidence="2" id="KW-0547">Nucleotide-binding</keyword>
<dbReference type="InterPro" id="IPR030921">
    <property type="entry name" value="LPS_export_LptB"/>
</dbReference>
<dbReference type="PROSITE" id="PS50893">
    <property type="entry name" value="ABC_TRANSPORTER_2"/>
    <property type="match status" value="1"/>
</dbReference>
<dbReference type="SUPFAM" id="SSF52540">
    <property type="entry name" value="P-loop containing nucleoside triphosphate hydrolases"/>
    <property type="match status" value="1"/>
</dbReference>
<keyword evidence="6" id="KW-1185">Reference proteome</keyword>
<reference evidence="5 6" key="1">
    <citation type="journal article" date="2018" name="Genome Biol. Evol.">
        <title>Parallel and Gradual Genome Erosion in the Blattabacterium Endosymbionts of Mastotermes darwiniensis and Cryptocercus Wood Roaches.</title>
        <authorList>
            <person name="Kinjo Y."/>
            <person name="Bourguignon T."/>
            <person name="Tong K.J."/>
            <person name="Kuwahara H."/>
            <person name="Lim S.J."/>
            <person name="Yoon K.B."/>
            <person name="Shigenobu S."/>
            <person name="Park Y.C."/>
            <person name="Nalepa C.A."/>
            <person name="Hongoh Y."/>
            <person name="Ohkuma M."/>
            <person name="Lo N."/>
            <person name="Tokuda G."/>
        </authorList>
    </citation>
    <scope>NUCLEOTIDE SEQUENCE [LARGE SCALE GENOMIC DNA]</scope>
    <source>
        <strain evidence="5 6">CPUsv</strain>
    </source>
</reference>
<evidence type="ECO:0000256" key="1">
    <source>
        <dbReference type="ARBA" id="ARBA00022448"/>
    </source>
</evidence>
<dbReference type="CDD" id="cd03218">
    <property type="entry name" value="ABC_YhbG"/>
    <property type="match status" value="1"/>
</dbReference>
<name>A0ABN5M317_9FLAO</name>
<evidence type="ECO:0000313" key="6">
    <source>
        <dbReference type="Proteomes" id="UP000247917"/>
    </source>
</evidence>
<sequence>MVLIAKNIYKKYKKKNVVTNVSFWLNQGEIVGLIGPNGAGKTTSFYIIVGLIRPDQGKVLINKEDITNDPIYKRSRKGIGYLSQEPSIFRKLSVEDNILCILEMKKYSYKERKKKTEQLLEEFGLQYIRKNRGDLLSGGERRRTEIARCLASNPKFILLDEPFSGIDPIAIEELQKIIISLKNKKIGILITDHNVQETFIITDRIYLMYEGKILKHGPSKELIEDSMVKKVYLGNHFIKKIIK</sequence>
<dbReference type="EMBL" id="CP029812">
    <property type="protein sequence ID" value="AWU40145.1"/>
    <property type="molecule type" value="Genomic_DNA"/>
</dbReference>
<dbReference type="InterPro" id="IPR027417">
    <property type="entry name" value="P-loop_NTPase"/>
</dbReference>
<dbReference type="Gene3D" id="3.40.50.300">
    <property type="entry name" value="P-loop containing nucleotide triphosphate hydrolases"/>
    <property type="match status" value="1"/>
</dbReference>
<evidence type="ECO:0000256" key="3">
    <source>
        <dbReference type="ARBA" id="ARBA00022840"/>
    </source>
</evidence>
<dbReference type="SMART" id="SM00382">
    <property type="entry name" value="AAA"/>
    <property type="match status" value="1"/>
</dbReference>
<dbReference type="PANTHER" id="PTHR45772:SF10">
    <property type="entry name" value="LIPOPOLYSACCHARIDE EXPORT SYSTEM ATP-BINDING PROTEIN LPTB"/>
    <property type="match status" value="1"/>
</dbReference>
<evidence type="ECO:0000313" key="5">
    <source>
        <dbReference type="EMBL" id="AWU40145.1"/>
    </source>
</evidence>
<feature type="domain" description="ABC transporter" evidence="4">
    <location>
        <begin position="3"/>
        <end position="235"/>
    </location>
</feature>
<dbReference type="Pfam" id="PF00005">
    <property type="entry name" value="ABC_tran"/>
    <property type="match status" value="1"/>
</dbReference>
<dbReference type="InterPro" id="IPR003439">
    <property type="entry name" value="ABC_transporter-like_ATP-bd"/>
</dbReference>
<dbReference type="RefSeq" id="WP_110495501.1">
    <property type="nucleotide sequence ID" value="NZ_CP029811.1"/>
</dbReference>
<protein>
    <submittedName>
        <fullName evidence="5">LPS export ABC transporter ATP-binding protein</fullName>
    </submittedName>
</protein>
<dbReference type="PANTHER" id="PTHR45772">
    <property type="entry name" value="CONSERVED COMPONENT OF ABC TRANSPORTER FOR NATURAL AMINO ACIDS-RELATED"/>
    <property type="match status" value="1"/>
</dbReference>
<dbReference type="GO" id="GO:0005524">
    <property type="term" value="F:ATP binding"/>
    <property type="evidence" value="ECO:0007669"/>
    <property type="project" value="UniProtKB-KW"/>
</dbReference>
<dbReference type="Proteomes" id="UP000247917">
    <property type="component" value="Chromosome"/>
</dbReference>
<keyword evidence="3 5" id="KW-0067">ATP-binding</keyword>
<dbReference type="NCBIfam" id="TIGR04406">
    <property type="entry name" value="LPS_export_lptB"/>
    <property type="match status" value="1"/>
</dbReference>